<evidence type="ECO:0000313" key="5">
    <source>
        <dbReference type="EMBL" id="EEB09274.2"/>
    </source>
</evidence>
<dbReference type="PROSITE" id="PS51719">
    <property type="entry name" value="G_SEPTIN"/>
    <property type="match status" value="1"/>
</dbReference>
<dbReference type="GO" id="GO:0008104">
    <property type="term" value="P:intracellular protein localization"/>
    <property type="evidence" value="ECO:0000318"/>
    <property type="project" value="GO_Central"/>
</dbReference>
<dbReference type="GO" id="GO:0005525">
    <property type="term" value="F:GTP binding"/>
    <property type="evidence" value="ECO:0007669"/>
    <property type="project" value="UniProtKB-KW"/>
</dbReference>
<dbReference type="VEuPathDB" id="FungiDB:SJAG_04470"/>
<dbReference type="eggNOG" id="KOG2655">
    <property type="taxonomic scope" value="Eukaryota"/>
</dbReference>
<dbReference type="Pfam" id="PF00735">
    <property type="entry name" value="Septin"/>
    <property type="match status" value="1"/>
</dbReference>
<evidence type="ECO:0000256" key="2">
    <source>
        <dbReference type="ARBA" id="ARBA00023134"/>
    </source>
</evidence>
<evidence type="ECO:0000259" key="4">
    <source>
        <dbReference type="PROSITE" id="PS51719"/>
    </source>
</evidence>
<comment type="similarity">
    <text evidence="3">Belongs to the TRAFAC class TrmE-Era-EngA-EngB-Septin-like GTPase superfamily. Septin GTPase family.</text>
</comment>
<dbReference type="GO" id="GO:0032175">
    <property type="term" value="C:mating projection septin ring"/>
    <property type="evidence" value="ECO:0007669"/>
    <property type="project" value="EnsemblFungi"/>
</dbReference>
<dbReference type="Proteomes" id="UP000001744">
    <property type="component" value="Unassembled WGS sequence"/>
</dbReference>
<dbReference type="GO" id="GO:0031105">
    <property type="term" value="C:septin complex"/>
    <property type="evidence" value="ECO:0000318"/>
    <property type="project" value="GO_Central"/>
</dbReference>
<dbReference type="GO" id="GO:0015630">
    <property type="term" value="C:microtubule cytoskeleton"/>
    <property type="evidence" value="ECO:0000318"/>
    <property type="project" value="GO_Central"/>
</dbReference>
<dbReference type="GO" id="GO:0060090">
    <property type="term" value="F:molecular adaptor activity"/>
    <property type="evidence" value="ECO:0000318"/>
    <property type="project" value="GO_Central"/>
</dbReference>
<dbReference type="CDD" id="cd01850">
    <property type="entry name" value="CDC_Septin"/>
    <property type="match status" value="1"/>
</dbReference>
<dbReference type="HOGENOM" id="CLU_017718_7_1_1"/>
<dbReference type="InterPro" id="IPR030379">
    <property type="entry name" value="G_SEPTIN_dom"/>
</dbReference>
<dbReference type="GO" id="GO:0070583">
    <property type="term" value="P:spore membrane bending pathway"/>
    <property type="evidence" value="ECO:0007669"/>
    <property type="project" value="EnsemblFungi"/>
</dbReference>
<dbReference type="GO" id="GO:0032169">
    <property type="term" value="C:prospore septin ring"/>
    <property type="evidence" value="ECO:0007669"/>
    <property type="project" value="EnsemblFungi"/>
</dbReference>
<dbReference type="Gene3D" id="3.40.50.300">
    <property type="entry name" value="P-loop containing nucleotide triphosphate hydrolases"/>
    <property type="match status" value="1"/>
</dbReference>
<dbReference type="PANTHER" id="PTHR18884">
    <property type="entry name" value="SEPTIN"/>
    <property type="match status" value="1"/>
</dbReference>
<dbReference type="GO" id="GO:0061640">
    <property type="term" value="P:cytoskeleton-dependent cytokinesis"/>
    <property type="evidence" value="ECO:0000318"/>
    <property type="project" value="GO_Central"/>
</dbReference>
<protein>
    <submittedName>
        <fullName evidence="5">Septin Spn7</fullName>
    </submittedName>
</protein>
<gene>
    <name evidence="6" type="primary">spn7</name>
    <name evidence="5" type="ORF">SJAG_04470</name>
</gene>
<dbReference type="GO" id="GO:0003924">
    <property type="term" value="F:GTPase activity"/>
    <property type="evidence" value="ECO:0000318"/>
    <property type="project" value="GO_Central"/>
</dbReference>
<dbReference type="GO" id="GO:0032152">
    <property type="term" value="C:meiotic septin complex"/>
    <property type="evidence" value="ECO:0007669"/>
    <property type="project" value="EnsemblFungi"/>
</dbReference>
<dbReference type="GO" id="GO:0032153">
    <property type="term" value="C:cell division site"/>
    <property type="evidence" value="ECO:0000318"/>
    <property type="project" value="GO_Central"/>
</dbReference>
<dbReference type="STRING" id="402676.B6K6X0"/>
<dbReference type="GeneID" id="7051833"/>
<evidence type="ECO:0000313" key="6">
    <source>
        <dbReference type="JaponicusDB" id="SJAG_04470"/>
    </source>
</evidence>
<keyword evidence="7" id="KW-1185">Reference proteome</keyword>
<dbReference type="RefSeq" id="XP_002175567.2">
    <property type="nucleotide sequence ID" value="XM_002175531.2"/>
</dbReference>
<sequence>MRRFQASVFSKKGFKLRIMAVGASGTGYRTFLNALCRKTIFEPEIDDPAKAHLPKPLEIKPYETEIVENGIHVVLTILDACNFGNGIDNSHCFDEILNYIEKQFDNVLVEESRIKRNARFIDTRVHALLYFIYPNGHTLSELDLVAMKRFSKRVNVIPVIGKADSMNETELASFKQAVMTCLNENEVEYYNFPYDVEEDDDSVVEENKYLQSLLPFAVAGSTEQREVNGKMEWVRDNSWGTVILGQSTLSDFTTLRTVLLHSHLHALKLYTQDVLYETYRTERFSEAPVPVVLPDEQGFIQPPILHSTVEHKDENINPKTKNLEVNAKPDSDVKAPSSIVEALPETNVLTDSAKAPLTSLN</sequence>
<keyword evidence="2 3" id="KW-0342">GTP-binding</keyword>
<feature type="domain" description="Septin-type G" evidence="4">
    <location>
        <begin position="12"/>
        <end position="286"/>
    </location>
</feature>
<dbReference type="OMA" id="THTWHYE"/>
<evidence type="ECO:0000313" key="7">
    <source>
        <dbReference type="Proteomes" id="UP000001744"/>
    </source>
</evidence>
<dbReference type="AlphaFoldDB" id="B6K6X0"/>
<organism evidence="5 7">
    <name type="scientific">Schizosaccharomyces japonicus (strain yFS275 / FY16936)</name>
    <name type="common">Fission yeast</name>
    <dbReference type="NCBI Taxonomy" id="402676"/>
    <lineage>
        <taxon>Eukaryota</taxon>
        <taxon>Fungi</taxon>
        <taxon>Dikarya</taxon>
        <taxon>Ascomycota</taxon>
        <taxon>Taphrinomycotina</taxon>
        <taxon>Schizosaccharomycetes</taxon>
        <taxon>Schizosaccharomycetales</taxon>
        <taxon>Schizosaccharomycetaceae</taxon>
        <taxon>Schizosaccharomyces</taxon>
    </lineage>
</organism>
<dbReference type="InterPro" id="IPR016491">
    <property type="entry name" value="Septin"/>
</dbReference>
<dbReference type="GO" id="GO:0005829">
    <property type="term" value="C:cytosol"/>
    <property type="evidence" value="ECO:0000318"/>
    <property type="project" value="GO_Central"/>
</dbReference>
<dbReference type="SUPFAM" id="SSF52540">
    <property type="entry name" value="P-loop containing nucleoside triphosphate hydrolases"/>
    <property type="match status" value="1"/>
</dbReference>
<accession>B6K6X0</accession>
<evidence type="ECO:0000256" key="1">
    <source>
        <dbReference type="ARBA" id="ARBA00022741"/>
    </source>
</evidence>
<name>B6K6X0_SCHJY</name>
<keyword evidence="1 3" id="KW-0547">Nucleotide-binding</keyword>
<evidence type="ECO:0000256" key="3">
    <source>
        <dbReference type="RuleBase" id="RU004560"/>
    </source>
</evidence>
<proteinExistence type="inferred from homology"/>
<reference evidence="5 7" key="1">
    <citation type="journal article" date="2011" name="Science">
        <title>Comparative functional genomics of the fission yeasts.</title>
        <authorList>
            <person name="Rhind N."/>
            <person name="Chen Z."/>
            <person name="Yassour M."/>
            <person name="Thompson D.A."/>
            <person name="Haas B.J."/>
            <person name="Habib N."/>
            <person name="Wapinski I."/>
            <person name="Roy S."/>
            <person name="Lin M.F."/>
            <person name="Heiman D.I."/>
            <person name="Young S.K."/>
            <person name="Furuya K."/>
            <person name="Guo Y."/>
            <person name="Pidoux A."/>
            <person name="Chen H.M."/>
            <person name="Robbertse B."/>
            <person name="Goldberg J.M."/>
            <person name="Aoki K."/>
            <person name="Bayne E.H."/>
            <person name="Berlin A.M."/>
            <person name="Desjardins C.A."/>
            <person name="Dobbs E."/>
            <person name="Dukaj L."/>
            <person name="Fan L."/>
            <person name="FitzGerald M.G."/>
            <person name="French C."/>
            <person name="Gujja S."/>
            <person name="Hansen K."/>
            <person name="Keifenheim D."/>
            <person name="Levin J.Z."/>
            <person name="Mosher R.A."/>
            <person name="Mueller C.A."/>
            <person name="Pfiffner J."/>
            <person name="Priest M."/>
            <person name="Russ C."/>
            <person name="Smialowska A."/>
            <person name="Swoboda P."/>
            <person name="Sykes S.M."/>
            <person name="Vaughn M."/>
            <person name="Vengrova S."/>
            <person name="Yoder R."/>
            <person name="Zeng Q."/>
            <person name="Allshire R."/>
            <person name="Baulcombe D."/>
            <person name="Birren B.W."/>
            <person name="Brown W."/>
            <person name="Ekwall K."/>
            <person name="Kellis M."/>
            <person name="Leatherwood J."/>
            <person name="Levin H."/>
            <person name="Margalit H."/>
            <person name="Martienssen R."/>
            <person name="Nieduszynski C.A."/>
            <person name="Spatafora J.W."/>
            <person name="Friedman N."/>
            <person name="Dalgaard J.Z."/>
            <person name="Baumann P."/>
            <person name="Niki H."/>
            <person name="Regev A."/>
            <person name="Nusbaum C."/>
        </authorList>
    </citation>
    <scope>NUCLEOTIDE SEQUENCE [LARGE SCALE GENOMIC DNA]</scope>
    <source>
        <strain evidence="7">yFS275 / FY16936</strain>
    </source>
</reference>
<dbReference type="GO" id="GO:0005940">
    <property type="term" value="C:septin ring"/>
    <property type="evidence" value="ECO:0000318"/>
    <property type="project" value="GO_Central"/>
</dbReference>
<dbReference type="OrthoDB" id="416553at2759"/>
<dbReference type="EMBL" id="KE651168">
    <property type="protein sequence ID" value="EEB09274.2"/>
    <property type="molecule type" value="Genomic_DNA"/>
</dbReference>
<dbReference type="JaponicusDB" id="SJAG_04470">
    <property type="gene designation" value="spn7"/>
</dbReference>
<dbReference type="InterPro" id="IPR027417">
    <property type="entry name" value="P-loop_NTPase"/>
</dbReference>